<feature type="compositionally biased region" description="Basic and acidic residues" evidence="1">
    <location>
        <begin position="157"/>
        <end position="172"/>
    </location>
</feature>
<accession>A0A9P0YV47</accession>
<proteinExistence type="predicted"/>
<evidence type="ECO:0000313" key="2">
    <source>
        <dbReference type="EMBL" id="CAH9076449.1"/>
    </source>
</evidence>
<reference evidence="2" key="1">
    <citation type="submission" date="2022-07" db="EMBL/GenBank/DDBJ databases">
        <authorList>
            <person name="Macas J."/>
            <person name="Novak P."/>
            <person name="Neumann P."/>
        </authorList>
    </citation>
    <scope>NUCLEOTIDE SEQUENCE</scope>
</reference>
<organism evidence="2 3">
    <name type="scientific">Cuscuta europaea</name>
    <name type="common">European dodder</name>
    <dbReference type="NCBI Taxonomy" id="41803"/>
    <lineage>
        <taxon>Eukaryota</taxon>
        <taxon>Viridiplantae</taxon>
        <taxon>Streptophyta</taxon>
        <taxon>Embryophyta</taxon>
        <taxon>Tracheophyta</taxon>
        <taxon>Spermatophyta</taxon>
        <taxon>Magnoliopsida</taxon>
        <taxon>eudicotyledons</taxon>
        <taxon>Gunneridae</taxon>
        <taxon>Pentapetalae</taxon>
        <taxon>asterids</taxon>
        <taxon>lamiids</taxon>
        <taxon>Solanales</taxon>
        <taxon>Convolvulaceae</taxon>
        <taxon>Cuscuteae</taxon>
        <taxon>Cuscuta</taxon>
        <taxon>Cuscuta subgen. Cuscuta</taxon>
    </lineage>
</organism>
<keyword evidence="3" id="KW-1185">Reference proteome</keyword>
<feature type="region of interest" description="Disordered" evidence="1">
    <location>
        <begin position="125"/>
        <end position="176"/>
    </location>
</feature>
<dbReference type="OrthoDB" id="1732124at2759"/>
<dbReference type="AlphaFoldDB" id="A0A9P0YV47"/>
<dbReference type="EMBL" id="CAMAPE010000010">
    <property type="protein sequence ID" value="CAH9076449.1"/>
    <property type="molecule type" value="Genomic_DNA"/>
</dbReference>
<evidence type="ECO:0000256" key="1">
    <source>
        <dbReference type="SAM" id="MobiDB-lite"/>
    </source>
</evidence>
<protein>
    <submittedName>
        <fullName evidence="2">Uncharacterized protein</fullName>
    </submittedName>
</protein>
<name>A0A9P0YV47_CUSEU</name>
<sequence>MVQLGRDNSPEELTHKQILEKVLGRESVRLFGWGRSSSENKKRKDDSNVPIYTELLNHVGELQSTVGMMQKLLIEKNILPPGANIASDHCSRALNGGSTSIGRDQQFHGYEDSISEFDEFSPLQLRPRSYSTHTKAPPEGTRTLRPAQPSQRTPKVRKGEAQREYHRGTGMEKRRKSLSLSISLNLTLSL</sequence>
<gene>
    <name evidence="2" type="ORF">CEURO_LOCUS5834</name>
</gene>
<dbReference type="Proteomes" id="UP001152484">
    <property type="component" value="Unassembled WGS sequence"/>
</dbReference>
<evidence type="ECO:0000313" key="3">
    <source>
        <dbReference type="Proteomes" id="UP001152484"/>
    </source>
</evidence>
<comment type="caution">
    <text evidence="2">The sequence shown here is derived from an EMBL/GenBank/DDBJ whole genome shotgun (WGS) entry which is preliminary data.</text>
</comment>